<evidence type="ECO:0000313" key="4">
    <source>
        <dbReference type="Proteomes" id="UP000015102"/>
    </source>
</evidence>
<dbReference type="AlphaFoldDB" id="T1H178"/>
<dbReference type="OMA" id="KANMSYS"/>
<feature type="region of interest" description="Disordered" evidence="1">
    <location>
        <begin position="1"/>
        <end position="28"/>
    </location>
</feature>
<dbReference type="Proteomes" id="UP000015102">
    <property type="component" value="Unassembled WGS sequence"/>
</dbReference>
<dbReference type="HOGENOM" id="CLU_105549_4_0_1"/>
<dbReference type="InterPro" id="IPR029264">
    <property type="entry name" value="ARF7EP_C"/>
</dbReference>
<evidence type="ECO:0000256" key="1">
    <source>
        <dbReference type="SAM" id="MobiDB-lite"/>
    </source>
</evidence>
<sequence>MLRNIKKANMSYSQYRDERRGRKNPKQQNLYDEYGRMKEYDFLDICDCMSEECPGCWGICPKCKLSEKCGPVCRKNRNFYFESISTDGKEEVINNEYFQQHQ</sequence>
<dbReference type="STRING" id="36166.T1H178"/>
<keyword evidence="4" id="KW-1185">Reference proteome</keyword>
<dbReference type="EMBL" id="CAQQ02386800">
    <property type="status" value="NOT_ANNOTATED_CDS"/>
    <property type="molecule type" value="Genomic_DNA"/>
</dbReference>
<evidence type="ECO:0000313" key="3">
    <source>
        <dbReference type="EnsemblMetazoa" id="MESCA009932-PA"/>
    </source>
</evidence>
<reference evidence="4" key="1">
    <citation type="submission" date="2013-02" db="EMBL/GenBank/DDBJ databases">
        <authorList>
            <person name="Hughes D."/>
        </authorList>
    </citation>
    <scope>NUCLEOTIDE SEQUENCE</scope>
    <source>
        <strain>Durham</strain>
        <strain evidence="4">NC isolate 2 -- Noor lab</strain>
    </source>
</reference>
<name>T1H178_MEGSC</name>
<organism evidence="3 4">
    <name type="scientific">Megaselia scalaris</name>
    <name type="common">Humpbacked fly</name>
    <name type="synonym">Phora scalaris</name>
    <dbReference type="NCBI Taxonomy" id="36166"/>
    <lineage>
        <taxon>Eukaryota</taxon>
        <taxon>Metazoa</taxon>
        <taxon>Ecdysozoa</taxon>
        <taxon>Arthropoda</taxon>
        <taxon>Hexapoda</taxon>
        <taxon>Insecta</taxon>
        <taxon>Pterygota</taxon>
        <taxon>Neoptera</taxon>
        <taxon>Endopterygota</taxon>
        <taxon>Diptera</taxon>
        <taxon>Brachycera</taxon>
        <taxon>Muscomorpha</taxon>
        <taxon>Platypezoidea</taxon>
        <taxon>Phoridae</taxon>
        <taxon>Megaseliini</taxon>
        <taxon>Megaselia</taxon>
    </lineage>
</organism>
<feature type="domain" description="ARF7 effector protein C-terminal" evidence="2">
    <location>
        <begin position="18"/>
        <end position="86"/>
    </location>
</feature>
<dbReference type="Pfam" id="PF14949">
    <property type="entry name" value="ARF7EP_C"/>
    <property type="match status" value="1"/>
</dbReference>
<dbReference type="EMBL" id="CAQQ02386801">
    <property type="status" value="NOT_ANNOTATED_CDS"/>
    <property type="molecule type" value="Genomic_DNA"/>
</dbReference>
<dbReference type="EnsemblMetazoa" id="MESCA009932-RA">
    <property type="protein sequence ID" value="MESCA009932-PA"/>
    <property type="gene ID" value="MESCA009932"/>
</dbReference>
<accession>T1H178</accession>
<dbReference type="PANTHER" id="PTHR46536:SF3">
    <property type="entry name" value="ARF7 EFFECTOR PROTEIN C-TERMINAL DOMAIN-CONTAINING PROTEIN"/>
    <property type="match status" value="1"/>
</dbReference>
<evidence type="ECO:0000259" key="2">
    <source>
        <dbReference type="Pfam" id="PF14949"/>
    </source>
</evidence>
<protein>
    <recommendedName>
        <fullName evidence="2">ARF7 effector protein C-terminal domain-containing protein</fullName>
    </recommendedName>
</protein>
<reference evidence="3" key="2">
    <citation type="submission" date="2015-06" db="UniProtKB">
        <authorList>
            <consortium name="EnsemblMetazoa"/>
        </authorList>
    </citation>
    <scope>IDENTIFICATION</scope>
</reference>
<dbReference type="PANTHER" id="PTHR46536">
    <property type="entry name" value="ARL14 EFFECTOR PROTEIN"/>
    <property type="match status" value="1"/>
</dbReference>
<proteinExistence type="predicted"/>